<name>A0A0F9JS84_9ZZZZ</name>
<sequence>MDLLEFFKPKFIKVKEKEFEEKQKFKEDNRYGCGNCGYHAKVFEGGILIEGGIMMYCRGCGKFECFEI</sequence>
<proteinExistence type="predicted"/>
<dbReference type="EMBL" id="LAZR01017099">
    <property type="protein sequence ID" value="KKM01798.1"/>
    <property type="molecule type" value="Genomic_DNA"/>
</dbReference>
<organism evidence="1">
    <name type="scientific">marine sediment metagenome</name>
    <dbReference type="NCBI Taxonomy" id="412755"/>
    <lineage>
        <taxon>unclassified sequences</taxon>
        <taxon>metagenomes</taxon>
        <taxon>ecological metagenomes</taxon>
    </lineage>
</organism>
<evidence type="ECO:0000313" key="1">
    <source>
        <dbReference type="EMBL" id="KKM01798.1"/>
    </source>
</evidence>
<reference evidence="1" key="1">
    <citation type="journal article" date="2015" name="Nature">
        <title>Complex archaea that bridge the gap between prokaryotes and eukaryotes.</title>
        <authorList>
            <person name="Spang A."/>
            <person name="Saw J.H."/>
            <person name="Jorgensen S.L."/>
            <person name="Zaremba-Niedzwiedzka K."/>
            <person name="Martijn J."/>
            <person name="Lind A.E."/>
            <person name="van Eijk R."/>
            <person name="Schleper C."/>
            <person name="Guy L."/>
            <person name="Ettema T.J."/>
        </authorList>
    </citation>
    <scope>NUCLEOTIDE SEQUENCE</scope>
</reference>
<accession>A0A0F9JS84</accession>
<protein>
    <submittedName>
        <fullName evidence="1">Uncharacterized protein</fullName>
    </submittedName>
</protein>
<comment type="caution">
    <text evidence="1">The sequence shown here is derived from an EMBL/GenBank/DDBJ whole genome shotgun (WGS) entry which is preliminary data.</text>
</comment>
<gene>
    <name evidence="1" type="ORF">LCGC14_1790820</name>
</gene>
<dbReference type="AlphaFoldDB" id="A0A0F9JS84"/>